<protein>
    <submittedName>
        <fullName evidence="2">Uncharacterized protein</fullName>
    </submittedName>
</protein>
<gene>
    <name evidence="2" type="ORF">TIFTF001_044210</name>
</gene>
<reference evidence="2" key="1">
    <citation type="submission" date="2023-07" db="EMBL/GenBank/DDBJ databases">
        <title>draft genome sequence of fig (Ficus carica).</title>
        <authorList>
            <person name="Takahashi T."/>
            <person name="Nishimura K."/>
        </authorList>
    </citation>
    <scope>NUCLEOTIDE SEQUENCE</scope>
</reference>
<evidence type="ECO:0000313" key="2">
    <source>
        <dbReference type="EMBL" id="GMN28195.1"/>
    </source>
</evidence>
<keyword evidence="3" id="KW-1185">Reference proteome</keyword>
<accession>A0AA88CRB6</accession>
<dbReference type="Proteomes" id="UP001187192">
    <property type="component" value="Unassembled WGS sequence"/>
</dbReference>
<feature type="compositionally biased region" description="Acidic residues" evidence="1">
    <location>
        <begin position="280"/>
        <end position="299"/>
    </location>
</feature>
<dbReference type="EMBL" id="BTGU01003190">
    <property type="protein sequence ID" value="GMN28195.1"/>
    <property type="molecule type" value="Genomic_DNA"/>
</dbReference>
<dbReference type="AlphaFoldDB" id="A0AA88CRB6"/>
<feature type="compositionally biased region" description="Acidic residues" evidence="1">
    <location>
        <begin position="308"/>
        <end position="318"/>
    </location>
</feature>
<feature type="region of interest" description="Disordered" evidence="1">
    <location>
        <begin position="280"/>
        <end position="360"/>
    </location>
</feature>
<proteinExistence type="predicted"/>
<name>A0AA88CRB6_FICCA</name>
<feature type="compositionally biased region" description="Acidic residues" evidence="1">
    <location>
        <begin position="328"/>
        <end position="349"/>
    </location>
</feature>
<comment type="caution">
    <text evidence="2">The sequence shown here is derived from an EMBL/GenBank/DDBJ whole genome shotgun (WGS) entry which is preliminary data.</text>
</comment>
<organism evidence="2 3">
    <name type="scientific">Ficus carica</name>
    <name type="common">Common fig</name>
    <dbReference type="NCBI Taxonomy" id="3494"/>
    <lineage>
        <taxon>Eukaryota</taxon>
        <taxon>Viridiplantae</taxon>
        <taxon>Streptophyta</taxon>
        <taxon>Embryophyta</taxon>
        <taxon>Tracheophyta</taxon>
        <taxon>Spermatophyta</taxon>
        <taxon>Magnoliopsida</taxon>
        <taxon>eudicotyledons</taxon>
        <taxon>Gunneridae</taxon>
        <taxon>Pentapetalae</taxon>
        <taxon>rosids</taxon>
        <taxon>fabids</taxon>
        <taxon>Rosales</taxon>
        <taxon>Moraceae</taxon>
        <taxon>Ficeae</taxon>
        <taxon>Ficus</taxon>
    </lineage>
</organism>
<evidence type="ECO:0000256" key="1">
    <source>
        <dbReference type="SAM" id="MobiDB-lite"/>
    </source>
</evidence>
<evidence type="ECO:0000313" key="3">
    <source>
        <dbReference type="Proteomes" id="UP001187192"/>
    </source>
</evidence>
<sequence length="360" mass="41178">MTRTVVLAERKLTVLRLCCRYVVMDPAQVEEDRRSTTSFFASQPLFFDGTRRTVSLSVWLYDTELIFRTSHIVERLRVSLASRCLIADARLWWMTWGERALPERTWAHFRALVIARYGPIPEEGADEPYRDPEIYRDMYHERFYGLVADWHVYPQESIGHYCRRFQEAMLPHIPQDIPSPGLQALTILRTGLPIQIRQHTPDPTLDMTLGHMIEYILGAEVIVHAMQADAHVVEPEAPADDIGEPEPVYEPETVYEPEPVYEPGPVYLEDPMPADPVQEAEFEAEASDDDMDVPEDQPEDPPIIVISSDDEDNDEEPEHEPGFVGWLDEGDDFEEDPEEIPDDDGDVDSDVSAVTVVELD</sequence>